<dbReference type="AlphaFoldDB" id="A0A1H6BV58"/>
<feature type="transmembrane region" description="Helical" evidence="7">
    <location>
        <begin position="305"/>
        <end position="324"/>
    </location>
</feature>
<dbReference type="EMBL" id="FNVO01000008">
    <property type="protein sequence ID" value="SEG64543.1"/>
    <property type="molecule type" value="Genomic_DNA"/>
</dbReference>
<feature type="transmembrane region" description="Helical" evidence="7">
    <location>
        <begin position="251"/>
        <end position="273"/>
    </location>
</feature>
<keyword evidence="5 7" id="KW-0472">Membrane</keyword>
<feature type="transmembrane region" description="Helical" evidence="7">
    <location>
        <begin position="87"/>
        <end position="110"/>
    </location>
</feature>
<dbReference type="Pfam" id="PF07690">
    <property type="entry name" value="MFS_1"/>
    <property type="match status" value="1"/>
</dbReference>
<comment type="subcellular location">
    <subcellularLocation>
        <location evidence="1">Cell membrane</location>
        <topology evidence="1">Multi-pass membrane protein</topology>
    </subcellularLocation>
</comment>
<dbReference type="PANTHER" id="PTHR43124:SF4">
    <property type="entry name" value="SUGAR EFFLUX TRANSPORTER"/>
    <property type="match status" value="1"/>
</dbReference>
<sequence>MRPAKRAGKAPARGPVRAVAAVAALAVAAFCYGTTESLPVGLLPLIAGDLETSKSAVGLLVTGYGLTVAAVSVPLTKMTGRVPRRYLLSGLLAVFVVATVVSAAATGYWVLLAARVVTALSQAVFWPVAVVAAAGLFAPEVRGRAAAFVFTGGSLAVVLGVPLGTWIGQQAGWRAAFLGLSAIGMLALATIALLLPTTDPGENHAATGTAPNVRRYWTLVAVVSFGVGGVFTFLTYITAFLTEVAGYSEDAISPVLLVNGGADIIGLACSAALVDRGPRALLAGAAGLLVTALLGLQVFGDRPLMTVAMVALLGFGLPCMATAIQARVMEVAPGSTDIASAGTSAAFNIGIGGGALVGGLLLPWLGVRATALGGALLVACALAVLAAESRIAARAPRPEPAGRTPPGRSAQRPERSG</sequence>
<dbReference type="GO" id="GO:0005886">
    <property type="term" value="C:plasma membrane"/>
    <property type="evidence" value="ECO:0007669"/>
    <property type="project" value="UniProtKB-SubCell"/>
</dbReference>
<feature type="transmembrane region" description="Helical" evidence="7">
    <location>
        <begin position="145"/>
        <end position="167"/>
    </location>
</feature>
<dbReference type="CDD" id="cd17324">
    <property type="entry name" value="MFS_NepI_like"/>
    <property type="match status" value="1"/>
</dbReference>
<feature type="transmembrane region" description="Helical" evidence="7">
    <location>
        <begin position="280"/>
        <end position="299"/>
    </location>
</feature>
<keyword evidence="3 7" id="KW-0812">Transmembrane</keyword>
<gene>
    <name evidence="9" type="ORF">SAMN04489712_10833</name>
</gene>
<protein>
    <submittedName>
        <fullName evidence="9">Predicted arabinose efflux permease, MFS family</fullName>
    </submittedName>
</protein>
<dbReference type="InterPro" id="IPR036259">
    <property type="entry name" value="MFS_trans_sf"/>
</dbReference>
<feature type="transmembrane region" description="Helical" evidence="7">
    <location>
        <begin position="345"/>
        <end position="365"/>
    </location>
</feature>
<keyword evidence="2" id="KW-1003">Cell membrane</keyword>
<evidence type="ECO:0000259" key="8">
    <source>
        <dbReference type="PROSITE" id="PS50850"/>
    </source>
</evidence>
<dbReference type="Proteomes" id="UP000236723">
    <property type="component" value="Unassembled WGS sequence"/>
</dbReference>
<dbReference type="InterPro" id="IPR020846">
    <property type="entry name" value="MFS_dom"/>
</dbReference>
<evidence type="ECO:0000313" key="10">
    <source>
        <dbReference type="Proteomes" id="UP000236723"/>
    </source>
</evidence>
<organism evidence="9 10">
    <name type="scientific">Thermomonospora echinospora</name>
    <dbReference type="NCBI Taxonomy" id="1992"/>
    <lineage>
        <taxon>Bacteria</taxon>
        <taxon>Bacillati</taxon>
        <taxon>Actinomycetota</taxon>
        <taxon>Actinomycetes</taxon>
        <taxon>Streptosporangiales</taxon>
        <taxon>Thermomonosporaceae</taxon>
        <taxon>Thermomonospora</taxon>
    </lineage>
</organism>
<feature type="transmembrane region" description="Helical" evidence="7">
    <location>
        <begin position="57"/>
        <end position="75"/>
    </location>
</feature>
<feature type="domain" description="Major facilitator superfamily (MFS) profile" evidence="8">
    <location>
        <begin position="21"/>
        <end position="392"/>
    </location>
</feature>
<feature type="transmembrane region" description="Helical" evidence="7">
    <location>
        <begin position="173"/>
        <end position="195"/>
    </location>
</feature>
<evidence type="ECO:0000256" key="2">
    <source>
        <dbReference type="ARBA" id="ARBA00022475"/>
    </source>
</evidence>
<evidence type="ECO:0000256" key="4">
    <source>
        <dbReference type="ARBA" id="ARBA00022989"/>
    </source>
</evidence>
<dbReference type="InterPro" id="IPR050189">
    <property type="entry name" value="MFS_Efflux_Transporters"/>
</dbReference>
<evidence type="ECO:0000256" key="5">
    <source>
        <dbReference type="ARBA" id="ARBA00023136"/>
    </source>
</evidence>
<evidence type="ECO:0000256" key="6">
    <source>
        <dbReference type="SAM" id="MobiDB-lite"/>
    </source>
</evidence>
<proteinExistence type="predicted"/>
<dbReference type="GO" id="GO:0022857">
    <property type="term" value="F:transmembrane transporter activity"/>
    <property type="evidence" value="ECO:0007669"/>
    <property type="project" value="InterPro"/>
</dbReference>
<feature type="transmembrane region" description="Helical" evidence="7">
    <location>
        <begin position="116"/>
        <end position="138"/>
    </location>
</feature>
<dbReference type="OrthoDB" id="4335859at2"/>
<dbReference type="Gene3D" id="1.20.1250.20">
    <property type="entry name" value="MFS general substrate transporter like domains"/>
    <property type="match status" value="1"/>
</dbReference>
<dbReference type="SUPFAM" id="SSF103473">
    <property type="entry name" value="MFS general substrate transporter"/>
    <property type="match status" value="1"/>
</dbReference>
<keyword evidence="10" id="KW-1185">Reference proteome</keyword>
<feature type="transmembrane region" description="Helical" evidence="7">
    <location>
        <begin position="216"/>
        <end position="239"/>
    </location>
</feature>
<evidence type="ECO:0000256" key="1">
    <source>
        <dbReference type="ARBA" id="ARBA00004651"/>
    </source>
</evidence>
<evidence type="ECO:0000256" key="3">
    <source>
        <dbReference type="ARBA" id="ARBA00022692"/>
    </source>
</evidence>
<name>A0A1H6BV58_9ACTN</name>
<dbReference type="PANTHER" id="PTHR43124">
    <property type="entry name" value="PURINE EFFLUX PUMP PBUE"/>
    <property type="match status" value="1"/>
</dbReference>
<feature type="transmembrane region" description="Helical" evidence="7">
    <location>
        <begin position="371"/>
        <end position="387"/>
    </location>
</feature>
<dbReference type="InterPro" id="IPR011701">
    <property type="entry name" value="MFS"/>
</dbReference>
<evidence type="ECO:0000256" key="7">
    <source>
        <dbReference type="SAM" id="Phobius"/>
    </source>
</evidence>
<feature type="region of interest" description="Disordered" evidence="6">
    <location>
        <begin position="394"/>
        <end position="417"/>
    </location>
</feature>
<accession>A0A1H6BV58</accession>
<feature type="compositionally biased region" description="Low complexity" evidence="6">
    <location>
        <begin position="394"/>
        <end position="408"/>
    </location>
</feature>
<dbReference type="PROSITE" id="PS50850">
    <property type="entry name" value="MFS"/>
    <property type="match status" value="1"/>
</dbReference>
<evidence type="ECO:0000313" key="9">
    <source>
        <dbReference type="EMBL" id="SEG64543.1"/>
    </source>
</evidence>
<keyword evidence="4 7" id="KW-1133">Transmembrane helix</keyword>
<reference evidence="10" key="1">
    <citation type="submission" date="2016-10" db="EMBL/GenBank/DDBJ databases">
        <authorList>
            <person name="Varghese N."/>
            <person name="Submissions S."/>
        </authorList>
    </citation>
    <scope>NUCLEOTIDE SEQUENCE [LARGE SCALE GENOMIC DNA]</scope>
    <source>
        <strain evidence="10">DSM 43163</strain>
    </source>
</reference>